<protein>
    <submittedName>
        <fullName evidence="1">Uncharacterized protein</fullName>
    </submittedName>
</protein>
<keyword evidence="2" id="KW-1185">Reference proteome</keyword>
<sequence>MAQAAPSPSPAPAREVRTLPVFLEPSSPELSTLLSTLNSKVLLPHHLTPAQQKLVYKAENRAKLDAEPVEISLGDVTLPLEHLDRNHLPNRWKHLREIVRQSSTREDWENVIRVLEGFENAGVKVKSEWRELVVRNLNASGNQHLVLKALQRAKATGLRLNEYGVLVQVCKGVHDRASLAGWEVEETAKALRFAKQIVELMDEEEHCGGQARGEMVSERDWRSRPFVIALPTELAARLALSENGGGNVEEVAKLAKRLVVALQQSQFTTDLETTAHLTSNPPPFPNGTSQIQFITTHCYSLLELVIVWNALKTSRKVLGANMPMKDEAAEIESRVQKVLEEGVEKVDKLRVRDGKEMRNAYVGYVRDAVERCR</sequence>
<accession>A0A9W9CRN8</accession>
<name>A0A9W9CRN8_9PLEO</name>
<comment type="caution">
    <text evidence="1">The sequence shown here is derived from an EMBL/GenBank/DDBJ whole genome shotgun (WGS) entry which is preliminary data.</text>
</comment>
<reference evidence="1" key="1">
    <citation type="submission" date="2022-10" db="EMBL/GenBank/DDBJ databases">
        <title>Tapping the CABI collections for fungal endophytes: first genome assemblies for Collariella, Neodidymelliopsis, Ascochyta clinopodiicola, Didymella pomorum, Didymosphaeria variabile, Neocosmospora piperis and Neocucurbitaria cava.</title>
        <authorList>
            <person name="Hill R."/>
        </authorList>
    </citation>
    <scope>NUCLEOTIDE SEQUENCE</scope>
    <source>
        <strain evidence="1">IMI 356814</strain>
    </source>
</reference>
<evidence type="ECO:0000313" key="1">
    <source>
        <dbReference type="EMBL" id="KAJ4377272.1"/>
    </source>
</evidence>
<proteinExistence type="predicted"/>
<dbReference type="EMBL" id="JAPEUY010000001">
    <property type="protein sequence ID" value="KAJ4377272.1"/>
    <property type="molecule type" value="Genomic_DNA"/>
</dbReference>
<gene>
    <name evidence="1" type="ORF">N0V83_000096</name>
</gene>
<organism evidence="1 2">
    <name type="scientific">Neocucurbitaria cava</name>
    <dbReference type="NCBI Taxonomy" id="798079"/>
    <lineage>
        <taxon>Eukaryota</taxon>
        <taxon>Fungi</taxon>
        <taxon>Dikarya</taxon>
        <taxon>Ascomycota</taxon>
        <taxon>Pezizomycotina</taxon>
        <taxon>Dothideomycetes</taxon>
        <taxon>Pleosporomycetidae</taxon>
        <taxon>Pleosporales</taxon>
        <taxon>Pleosporineae</taxon>
        <taxon>Cucurbitariaceae</taxon>
        <taxon>Neocucurbitaria</taxon>
    </lineage>
</organism>
<dbReference type="OrthoDB" id="5405126at2759"/>
<dbReference type="Proteomes" id="UP001140560">
    <property type="component" value="Unassembled WGS sequence"/>
</dbReference>
<evidence type="ECO:0000313" key="2">
    <source>
        <dbReference type="Proteomes" id="UP001140560"/>
    </source>
</evidence>
<dbReference type="AlphaFoldDB" id="A0A9W9CRN8"/>